<evidence type="ECO:0000313" key="2">
    <source>
        <dbReference type="EMBL" id="EMB15692.1"/>
    </source>
</evidence>
<protein>
    <submittedName>
        <fullName evidence="2">Uncharacterized protein</fullName>
    </submittedName>
</protein>
<sequence>MVAHSSRIVFVRFGISNTDLASESKTPRSGGALRSEDGRWACV</sequence>
<evidence type="ECO:0000256" key="1">
    <source>
        <dbReference type="SAM" id="MobiDB-lite"/>
    </source>
</evidence>
<dbReference type="PATRIC" id="fig|1263867.3.peg.3810"/>
<name>M2ASJ3_9BACT</name>
<evidence type="ECO:0000313" key="3">
    <source>
        <dbReference type="Proteomes" id="UP000011529"/>
    </source>
</evidence>
<dbReference type="EMBL" id="ANMO01000165">
    <property type="protein sequence ID" value="EMB15692.1"/>
    <property type="molecule type" value="Genomic_DNA"/>
</dbReference>
<dbReference type="Proteomes" id="UP000011529">
    <property type="component" value="Unassembled WGS sequence"/>
</dbReference>
<dbReference type="AlphaFoldDB" id="M2ASJ3"/>
<comment type="caution">
    <text evidence="2">The sequence shown here is derived from an EMBL/GenBank/DDBJ whole genome shotgun (WGS) entry which is preliminary data.</text>
</comment>
<reference evidence="2" key="1">
    <citation type="submission" date="2012-11" db="EMBL/GenBank/DDBJ databases">
        <title>Permanent draft genomes of Rhodopirellula europaea strain SH398 and 6C.</title>
        <authorList>
            <person name="Richter M."/>
            <person name="Richter-Heitmann T."/>
            <person name="Frank C."/>
            <person name="Harder J."/>
            <person name="Glockner F.O."/>
        </authorList>
    </citation>
    <scope>NUCLEOTIDE SEQUENCE</scope>
    <source>
        <strain evidence="2">6C</strain>
    </source>
</reference>
<organism evidence="2 3">
    <name type="scientific">Rhodopirellula europaea 6C</name>
    <dbReference type="NCBI Taxonomy" id="1263867"/>
    <lineage>
        <taxon>Bacteria</taxon>
        <taxon>Pseudomonadati</taxon>
        <taxon>Planctomycetota</taxon>
        <taxon>Planctomycetia</taxon>
        <taxon>Pirellulales</taxon>
        <taxon>Pirellulaceae</taxon>
        <taxon>Rhodopirellula</taxon>
    </lineage>
</organism>
<feature type="compositionally biased region" description="Basic and acidic residues" evidence="1">
    <location>
        <begin position="34"/>
        <end position="43"/>
    </location>
</feature>
<keyword evidence="3" id="KW-1185">Reference proteome</keyword>
<proteinExistence type="predicted"/>
<feature type="region of interest" description="Disordered" evidence="1">
    <location>
        <begin position="20"/>
        <end position="43"/>
    </location>
</feature>
<accession>M2ASJ3</accession>
<reference evidence="2" key="2">
    <citation type="journal article" date="2013" name="Mar. Genomics">
        <title>Expression of sulfatases in Rhodopirellula baltica and the diversity of sulfatases in the genus Rhodopirellula.</title>
        <authorList>
            <person name="Wegner C.E."/>
            <person name="Richter-Heitmann T."/>
            <person name="Klindworth A."/>
            <person name="Klockow C."/>
            <person name="Richter M."/>
            <person name="Achstetter T."/>
            <person name="Glockner F.O."/>
            <person name="Harder J."/>
        </authorList>
    </citation>
    <scope>NUCLEOTIDE SEQUENCE [LARGE SCALE GENOMIC DNA]</scope>
    <source>
        <strain evidence="2">6C</strain>
    </source>
</reference>
<gene>
    <name evidence="2" type="ORF">RE6C_03562</name>
</gene>